<evidence type="ECO:0000313" key="2">
    <source>
        <dbReference type="Proteomes" id="UP000230363"/>
    </source>
</evidence>
<proteinExistence type="predicted"/>
<evidence type="ECO:0000313" key="1">
    <source>
        <dbReference type="EMBL" id="PIY59685.1"/>
    </source>
</evidence>
<dbReference type="EMBL" id="PFKZ01000016">
    <property type="protein sequence ID" value="PIY59685.1"/>
    <property type="molecule type" value="Genomic_DNA"/>
</dbReference>
<reference evidence="2" key="1">
    <citation type="submission" date="2017-09" db="EMBL/GenBank/DDBJ databases">
        <title>Depth-based differentiation of microbial function through sediment-hosted aquifers and enrichment of novel symbionts in the deep terrestrial subsurface.</title>
        <authorList>
            <person name="Probst A.J."/>
            <person name="Ladd B."/>
            <person name="Jarett J.K."/>
            <person name="Geller-Mcgrath D.E."/>
            <person name="Sieber C.M.K."/>
            <person name="Emerson J.B."/>
            <person name="Anantharaman K."/>
            <person name="Thomas B.C."/>
            <person name="Malmstrom R."/>
            <person name="Stieglmeier M."/>
            <person name="Klingl A."/>
            <person name="Woyke T."/>
            <person name="Ryan C.M."/>
            <person name="Banfield J.F."/>
        </authorList>
    </citation>
    <scope>NUCLEOTIDE SEQUENCE [LARGE SCALE GENOMIC DNA]</scope>
</reference>
<dbReference type="Proteomes" id="UP000230363">
    <property type="component" value="Unassembled WGS sequence"/>
</dbReference>
<name>A0A2M7Q9D4_9BACT</name>
<protein>
    <recommendedName>
        <fullName evidence="3">LamG-like jellyroll fold domain-containing protein</fullName>
    </recommendedName>
</protein>
<comment type="caution">
    <text evidence="1">The sequence shown here is derived from an EMBL/GenBank/DDBJ whole genome shotgun (WGS) entry which is preliminary data.</text>
</comment>
<dbReference type="Pfam" id="PF13385">
    <property type="entry name" value="Laminin_G_3"/>
    <property type="match status" value="1"/>
</dbReference>
<dbReference type="AlphaFoldDB" id="A0A2M7Q9D4"/>
<organism evidence="1 2">
    <name type="scientific">Candidatus Wolfebacteria bacterium CG_4_10_14_0_8_um_filter_37_11</name>
    <dbReference type="NCBI Taxonomy" id="1975062"/>
    <lineage>
        <taxon>Bacteria</taxon>
        <taxon>Candidatus Wolfeibacteriota</taxon>
    </lineage>
</organism>
<sequence length="113" mass="12535">AIAGKGHPDGANPHYGWWFSYDNRNNRNTFYFTCFGNSAGGFAGGGNNFGGVAYEYTFSTDVWYHLAFTITQTEAKLFINDVQHGPTKSISNLQLADTTRTLRIGKLSSADYY</sequence>
<dbReference type="Gene3D" id="2.60.120.200">
    <property type="match status" value="1"/>
</dbReference>
<feature type="non-terminal residue" evidence="1">
    <location>
        <position position="113"/>
    </location>
</feature>
<dbReference type="SUPFAM" id="SSF49899">
    <property type="entry name" value="Concanavalin A-like lectins/glucanases"/>
    <property type="match status" value="1"/>
</dbReference>
<evidence type="ECO:0008006" key="3">
    <source>
        <dbReference type="Google" id="ProtNLM"/>
    </source>
</evidence>
<dbReference type="InterPro" id="IPR013320">
    <property type="entry name" value="ConA-like_dom_sf"/>
</dbReference>
<accession>A0A2M7Q9D4</accession>
<feature type="non-terminal residue" evidence="1">
    <location>
        <position position="1"/>
    </location>
</feature>
<gene>
    <name evidence="1" type="ORF">COY96_00490</name>
</gene>